<dbReference type="NCBIfam" id="TIGR00077">
    <property type="entry name" value="lspA"/>
    <property type="match status" value="1"/>
</dbReference>
<comment type="function">
    <text evidence="9 10">This protein specifically catalyzes the removal of signal peptides from prolipoproteins.</text>
</comment>
<comment type="caution">
    <text evidence="12">The sequence shown here is derived from an EMBL/GenBank/DDBJ whole genome shotgun (WGS) entry which is preliminary data.</text>
</comment>
<evidence type="ECO:0000256" key="8">
    <source>
        <dbReference type="ARBA" id="ARBA00023136"/>
    </source>
</evidence>
<keyword evidence="6 9" id="KW-0378">Hydrolase</keyword>
<feature type="transmembrane region" description="Helical" evidence="9">
    <location>
        <begin position="90"/>
        <end position="108"/>
    </location>
</feature>
<comment type="similarity">
    <text evidence="1 9 11">Belongs to the peptidase A8 family.</text>
</comment>
<organism evidence="12 13">
    <name type="scientific">Subdoligranulum variabile</name>
    <dbReference type="NCBI Taxonomy" id="214851"/>
    <lineage>
        <taxon>Bacteria</taxon>
        <taxon>Bacillati</taxon>
        <taxon>Bacillota</taxon>
        <taxon>Clostridia</taxon>
        <taxon>Eubacteriales</taxon>
        <taxon>Oscillospiraceae</taxon>
        <taxon>Subdoligranulum</taxon>
    </lineage>
</organism>
<dbReference type="EC" id="3.4.23.36" evidence="9"/>
<dbReference type="InterPro" id="IPR001872">
    <property type="entry name" value="Peptidase_A8"/>
</dbReference>
<evidence type="ECO:0000256" key="6">
    <source>
        <dbReference type="ARBA" id="ARBA00022801"/>
    </source>
</evidence>
<keyword evidence="4 9" id="KW-0812">Transmembrane</keyword>
<dbReference type="GO" id="GO:0006508">
    <property type="term" value="P:proteolysis"/>
    <property type="evidence" value="ECO:0007669"/>
    <property type="project" value="UniProtKB-KW"/>
</dbReference>
<feature type="active site" evidence="9">
    <location>
        <position position="130"/>
    </location>
</feature>
<sequence>MIFGLFSVLGAAALVVIDQLIKHWATAALLPVGRMNVLPGIVELRYCLNDGMAFSMLAGKQGLLIGMTSVMLLVVLVMLFTRKMTAWERVAWTLVLGGGVGNLIDRVLNGVVVDYINVLFMHFAIFNFADICVCVGVGLLMLVVLLDSCKKEKPAEQKADDDGAA</sequence>
<evidence type="ECO:0000256" key="9">
    <source>
        <dbReference type="HAMAP-Rule" id="MF_00161"/>
    </source>
</evidence>
<keyword evidence="7 9" id="KW-1133">Transmembrane helix</keyword>
<comment type="catalytic activity">
    <reaction evidence="9 10">
        <text>Release of signal peptides from bacterial membrane prolipoproteins. Hydrolyzes -Xaa-Yaa-Zaa-|-(S,diacylglyceryl)Cys-, in which Xaa is hydrophobic (preferably Leu), and Yaa (Ala or Ser) and Zaa (Gly or Ala) have small, neutral side chains.</text>
        <dbReference type="EC" id="3.4.23.36"/>
    </reaction>
</comment>
<feature type="active site" evidence="9">
    <location>
        <position position="114"/>
    </location>
</feature>
<keyword evidence="2 9" id="KW-1003">Cell membrane</keyword>
<evidence type="ECO:0000256" key="4">
    <source>
        <dbReference type="ARBA" id="ARBA00022692"/>
    </source>
</evidence>
<name>A0A943DC31_9FIRM</name>
<evidence type="ECO:0000256" key="10">
    <source>
        <dbReference type="RuleBase" id="RU000594"/>
    </source>
</evidence>
<feature type="transmembrane region" description="Helical" evidence="9">
    <location>
        <begin position="120"/>
        <end position="146"/>
    </location>
</feature>
<evidence type="ECO:0000313" key="13">
    <source>
        <dbReference type="Proteomes" id="UP000759273"/>
    </source>
</evidence>
<dbReference type="PROSITE" id="PS00855">
    <property type="entry name" value="SPASE_II"/>
    <property type="match status" value="1"/>
</dbReference>
<proteinExistence type="inferred from homology"/>
<comment type="subcellular location">
    <subcellularLocation>
        <location evidence="9">Cell membrane</location>
        <topology evidence="9">Multi-pass membrane protein</topology>
    </subcellularLocation>
</comment>
<protein>
    <recommendedName>
        <fullName evidence="9">Lipoprotein signal peptidase</fullName>
        <ecNumber evidence="9">3.4.23.36</ecNumber>
    </recommendedName>
    <alternativeName>
        <fullName evidence="9">Prolipoprotein signal peptidase</fullName>
    </alternativeName>
    <alternativeName>
        <fullName evidence="9">Signal peptidase II</fullName>
        <shortName evidence="9">SPase II</shortName>
    </alternativeName>
</protein>
<dbReference type="PANTHER" id="PTHR33695">
    <property type="entry name" value="LIPOPROTEIN SIGNAL PEPTIDASE"/>
    <property type="match status" value="1"/>
</dbReference>
<dbReference type="Pfam" id="PF01252">
    <property type="entry name" value="Peptidase_A8"/>
    <property type="match status" value="1"/>
</dbReference>
<evidence type="ECO:0000256" key="1">
    <source>
        <dbReference type="ARBA" id="ARBA00006139"/>
    </source>
</evidence>
<dbReference type="AlphaFoldDB" id="A0A943DC31"/>
<dbReference type="PRINTS" id="PR00781">
    <property type="entry name" value="LIPOSIGPTASE"/>
</dbReference>
<dbReference type="Proteomes" id="UP000759273">
    <property type="component" value="Unassembled WGS sequence"/>
</dbReference>
<evidence type="ECO:0000256" key="11">
    <source>
        <dbReference type="RuleBase" id="RU004181"/>
    </source>
</evidence>
<dbReference type="GO" id="GO:0005886">
    <property type="term" value="C:plasma membrane"/>
    <property type="evidence" value="ECO:0007669"/>
    <property type="project" value="UniProtKB-SubCell"/>
</dbReference>
<comment type="pathway">
    <text evidence="9">Protein modification; lipoprotein biosynthesis (signal peptide cleavage).</text>
</comment>
<keyword evidence="5 9" id="KW-0064">Aspartyl protease</keyword>
<evidence type="ECO:0000256" key="7">
    <source>
        <dbReference type="ARBA" id="ARBA00022989"/>
    </source>
</evidence>
<dbReference type="PANTHER" id="PTHR33695:SF1">
    <property type="entry name" value="LIPOPROTEIN SIGNAL PEPTIDASE"/>
    <property type="match status" value="1"/>
</dbReference>
<dbReference type="GO" id="GO:0004190">
    <property type="term" value="F:aspartic-type endopeptidase activity"/>
    <property type="evidence" value="ECO:0007669"/>
    <property type="project" value="UniProtKB-UniRule"/>
</dbReference>
<keyword evidence="8 9" id="KW-0472">Membrane</keyword>
<evidence type="ECO:0000313" key="12">
    <source>
        <dbReference type="EMBL" id="MBS5330916.1"/>
    </source>
</evidence>
<evidence type="ECO:0000256" key="5">
    <source>
        <dbReference type="ARBA" id="ARBA00022750"/>
    </source>
</evidence>
<comment type="caution">
    <text evidence="9">Lacks conserved residue(s) required for the propagation of feature annotation.</text>
</comment>
<dbReference type="HAMAP" id="MF_00161">
    <property type="entry name" value="LspA"/>
    <property type="match status" value="1"/>
</dbReference>
<gene>
    <name evidence="9 12" type="primary">lspA</name>
    <name evidence="12" type="ORF">KHY36_00065</name>
</gene>
<evidence type="ECO:0000256" key="2">
    <source>
        <dbReference type="ARBA" id="ARBA00022475"/>
    </source>
</evidence>
<evidence type="ECO:0000256" key="3">
    <source>
        <dbReference type="ARBA" id="ARBA00022670"/>
    </source>
</evidence>
<feature type="transmembrane region" description="Helical" evidence="9">
    <location>
        <begin position="62"/>
        <end position="81"/>
    </location>
</feature>
<accession>A0A943DC31</accession>
<reference evidence="12" key="1">
    <citation type="submission" date="2021-02" db="EMBL/GenBank/DDBJ databases">
        <title>Infant gut strain persistence is associated with maternal origin, phylogeny, and functional potential including surface adhesion and iron acquisition.</title>
        <authorList>
            <person name="Lou Y.C."/>
        </authorList>
    </citation>
    <scope>NUCLEOTIDE SEQUENCE</scope>
    <source>
        <strain evidence="12">L3_101_000M1_dasL3_101_000M1_concoct_87</strain>
    </source>
</reference>
<dbReference type="EMBL" id="JAGZGG010000001">
    <property type="protein sequence ID" value="MBS5330916.1"/>
    <property type="molecule type" value="Genomic_DNA"/>
</dbReference>
<keyword evidence="3 9" id="KW-0645">Protease</keyword>